<dbReference type="EMBL" id="CAJPWZ010003290">
    <property type="protein sequence ID" value="CAG2255997.1"/>
    <property type="molecule type" value="Genomic_DNA"/>
</dbReference>
<gene>
    <name evidence="3" type="ORF">MEDL_67384</name>
</gene>
<dbReference type="InterPro" id="IPR020837">
    <property type="entry name" value="Fibrinogen_CS"/>
</dbReference>
<dbReference type="InterPro" id="IPR050373">
    <property type="entry name" value="Fibrinogen_C-term_domain"/>
</dbReference>
<dbReference type="InterPro" id="IPR014716">
    <property type="entry name" value="Fibrinogen_a/b/g_C_1"/>
</dbReference>
<dbReference type="AlphaFoldDB" id="A0A8S3VIC1"/>
<dbReference type="Gene3D" id="3.90.215.10">
    <property type="entry name" value="Gamma Fibrinogen, chain A, domain 1"/>
    <property type="match status" value="1"/>
</dbReference>
<evidence type="ECO:0000313" key="4">
    <source>
        <dbReference type="Proteomes" id="UP000683360"/>
    </source>
</evidence>
<evidence type="ECO:0000259" key="2">
    <source>
        <dbReference type="PROSITE" id="PS51406"/>
    </source>
</evidence>
<name>A0A8S3VIC1_MYTED</name>
<dbReference type="InterPro" id="IPR036056">
    <property type="entry name" value="Fibrinogen-like_C"/>
</dbReference>
<keyword evidence="4" id="KW-1185">Reference proteome</keyword>
<evidence type="ECO:0000313" key="3">
    <source>
        <dbReference type="EMBL" id="CAG2255997.1"/>
    </source>
</evidence>
<comment type="caution">
    <text evidence="3">The sequence shown here is derived from an EMBL/GenBank/DDBJ whole genome shotgun (WGS) entry which is preliminary data.</text>
</comment>
<dbReference type="Proteomes" id="UP000683360">
    <property type="component" value="Unassembled WGS sequence"/>
</dbReference>
<reference evidence="3" key="1">
    <citation type="submission" date="2021-03" db="EMBL/GenBank/DDBJ databases">
        <authorList>
            <person name="Bekaert M."/>
        </authorList>
    </citation>
    <scope>NUCLEOTIDE SEQUENCE</scope>
</reference>
<dbReference type="SUPFAM" id="SSF56496">
    <property type="entry name" value="Fibrinogen C-terminal domain-like"/>
    <property type="match status" value="1"/>
</dbReference>
<evidence type="ECO:0000256" key="1">
    <source>
        <dbReference type="ARBA" id="ARBA00023157"/>
    </source>
</evidence>
<organism evidence="3 4">
    <name type="scientific">Mytilus edulis</name>
    <name type="common">Blue mussel</name>
    <dbReference type="NCBI Taxonomy" id="6550"/>
    <lineage>
        <taxon>Eukaryota</taxon>
        <taxon>Metazoa</taxon>
        <taxon>Spiralia</taxon>
        <taxon>Lophotrochozoa</taxon>
        <taxon>Mollusca</taxon>
        <taxon>Bivalvia</taxon>
        <taxon>Autobranchia</taxon>
        <taxon>Pteriomorphia</taxon>
        <taxon>Mytilida</taxon>
        <taxon>Mytiloidea</taxon>
        <taxon>Mytilidae</taxon>
        <taxon>Mytilinae</taxon>
        <taxon>Mytilus</taxon>
    </lineage>
</organism>
<protein>
    <submittedName>
        <fullName evidence="3">Ryncolin-2,Ryncolin-3,Ryncolin-1,Angiopoietin-1</fullName>
    </submittedName>
</protein>
<dbReference type="OrthoDB" id="6071153at2759"/>
<dbReference type="CDD" id="cd00087">
    <property type="entry name" value="FReD"/>
    <property type="match status" value="1"/>
</dbReference>
<dbReference type="PROSITE" id="PS51406">
    <property type="entry name" value="FIBRINOGEN_C_2"/>
    <property type="match status" value="1"/>
</dbReference>
<sequence>MVVDFCSHKVSGDQKYRHSNGYWLYKEYKEHFPDWEIPPSSDTSKYWIWVMCKFQNELAEMYTKLLDCLSCGGVVDVHNCSTSTTCDKDEMCLNRNPSNTFGRRTEEERHLLCEFCCTDGPLCNRNLDCGHTHDTYPSECADVSFQKDGVYSVYPKGKDYPKPAYCVMRHGIKWTVIHRRYDGSVDFNQTWEEYKQGFGNVTGEYWLGNEAIHLISTNGKHKLHIGLELRNGSRFYADYSLFKVNNESSQYLLNVTGYSGTADDAMDNVHSAYRANGAPFSTSDRVNNKNTCVKAFGGWWYVGCSISNLNGNYSKYTNSLQWWNMNDFGHTE</sequence>
<dbReference type="PROSITE" id="PS00514">
    <property type="entry name" value="FIBRINOGEN_C_1"/>
    <property type="match status" value="1"/>
</dbReference>
<dbReference type="PANTHER" id="PTHR19143">
    <property type="entry name" value="FIBRINOGEN/TENASCIN/ANGIOPOEITIN"/>
    <property type="match status" value="1"/>
</dbReference>
<proteinExistence type="predicted"/>
<dbReference type="InterPro" id="IPR002181">
    <property type="entry name" value="Fibrinogen_a/b/g_C_dom"/>
</dbReference>
<feature type="domain" description="Fibrinogen C-terminal" evidence="2">
    <location>
        <begin position="131"/>
        <end position="332"/>
    </location>
</feature>
<dbReference type="GO" id="GO:0005615">
    <property type="term" value="C:extracellular space"/>
    <property type="evidence" value="ECO:0007669"/>
    <property type="project" value="TreeGrafter"/>
</dbReference>
<keyword evidence="1" id="KW-1015">Disulfide bond</keyword>
<dbReference type="Pfam" id="PF00147">
    <property type="entry name" value="Fibrinogen_C"/>
    <property type="match status" value="1"/>
</dbReference>
<dbReference type="SMART" id="SM00186">
    <property type="entry name" value="FBG"/>
    <property type="match status" value="1"/>
</dbReference>
<accession>A0A8S3VIC1</accession>